<dbReference type="STRING" id="1164594.SAMN05216204_14043"/>
<evidence type="ECO:0000313" key="2">
    <source>
        <dbReference type="Proteomes" id="UP000198639"/>
    </source>
</evidence>
<keyword evidence="2" id="KW-1185">Reference proteome</keyword>
<dbReference type="RefSeq" id="WP_091876881.1">
    <property type="nucleotide sequence ID" value="NZ_FOLD01000040.1"/>
</dbReference>
<dbReference type="AlphaFoldDB" id="A0A1I1VM36"/>
<dbReference type="Proteomes" id="UP000198639">
    <property type="component" value="Unassembled WGS sequence"/>
</dbReference>
<organism evidence="1 2">
    <name type="scientific">Massilia yuzhufengensis</name>
    <dbReference type="NCBI Taxonomy" id="1164594"/>
    <lineage>
        <taxon>Bacteria</taxon>
        <taxon>Pseudomonadati</taxon>
        <taxon>Pseudomonadota</taxon>
        <taxon>Betaproteobacteria</taxon>
        <taxon>Burkholderiales</taxon>
        <taxon>Oxalobacteraceae</taxon>
        <taxon>Telluria group</taxon>
        <taxon>Massilia</taxon>
    </lineage>
</organism>
<proteinExistence type="predicted"/>
<dbReference type="EMBL" id="FOLD01000040">
    <property type="protein sequence ID" value="SFD84077.1"/>
    <property type="molecule type" value="Genomic_DNA"/>
</dbReference>
<evidence type="ECO:0000313" key="1">
    <source>
        <dbReference type="EMBL" id="SFD84077.1"/>
    </source>
</evidence>
<reference evidence="2" key="1">
    <citation type="submission" date="2016-10" db="EMBL/GenBank/DDBJ databases">
        <authorList>
            <person name="Varghese N."/>
            <person name="Submissions S."/>
        </authorList>
    </citation>
    <scope>NUCLEOTIDE SEQUENCE [LARGE SCALE GENOMIC DNA]</scope>
    <source>
        <strain evidence="2">CGMCC 1.12041</strain>
    </source>
</reference>
<accession>A0A1I1VM36</accession>
<sequence>MNQHNHAHSDSVPPPKVDQEDCKLAQELLSYLEEKLRITQLLPNMAMPRFSDFTPEVERRAHSNVDHGDRLFARLKALPAERFAVAMDLLMVAIVLRGTNSLHTKGK</sequence>
<name>A0A1I1VM36_9BURK</name>
<protein>
    <submittedName>
        <fullName evidence="1">Uncharacterized protein</fullName>
    </submittedName>
</protein>
<gene>
    <name evidence="1" type="ORF">SAMN05216204_14043</name>
</gene>